<dbReference type="OrthoDB" id="446168at2759"/>
<dbReference type="AlphaFoldDB" id="A0A813G4V6"/>
<evidence type="ECO:0000313" key="5">
    <source>
        <dbReference type="EMBL" id="CAE8619341.1"/>
    </source>
</evidence>
<feature type="non-terminal residue" evidence="5">
    <location>
        <position position="747"/>
    </location>
</feature>
<dbReference type="Gene3D" id="3.40.50.300">
    <property type="entry name" value="P-loop containing nucleotide triphosphate hydrolases"/>
    <property type="match status" value="1"/>
</dbReference>
<dbReference type="Proteomes" id="UP000654075">
    <property type="component" value="Unassembled WGS sequence"/>
</dbReference>
<evidence type="ECO:0000259" key="4">
    <source>
        <dbReference type="SMART" id="SM00382"/>
    </source>
</evidence>
<gene>
    <name evidence="5" type="ORF">PGLA1383_LOCUS36932</name>
</gene>
<feature type="region of interest" description="Disordered" evidence="3">
    <location>
        <begin position="415"/>
        <end position="487"/>
    </location>
</feature>
<sequence>APDNVNARAVIVSGPPGIGKTTTCSLVARCSRHYKLMEFNASDARSKLVIDSMSNSLAGNRTLKFGSGGNSLERAVIIMDECDGMDPGGTQALIKLIKTTKNPVICICNDRQDRNIRDLATHCLDLKFKRPDNMTVAKRIKGIMEGNGKSADLASIESVVEACGQDIRQVINHVQFFGSIGSGNSRTCQKDSQVMLSPFDACSRLLSVKKDPMPLDKRLDLFYIDPDFMPLMVHENYLRPLDRRAGGLDEVSVLERAAKASELIATADVMSGNFELGNATAMMGTIYPSALMSSPDETFLRPTFPAFFQKRGALTKVNRVLQELAGRVKASTTCGSSELVTSGYHDVLHRKLLKPLMMGQVQQCAQALQSYGLTREFFTDQAPLLRNPLQMEDGYRKVEPKNKVALLQEIQSLSQKAQPVKRKRVDDAGSGNPFGKRQSKGGSSGGGYAVPEDADDGEEADTNAVEDESIPGLVQNKRSSKQAPKIGAKNVKAKVDDYKKCSLATWRVKKELPLDENGQVQVEVTRAAILVIRYIEGHTCAVRRKALTTPDPVECFHALVDHANMTGRKFEVGYATAFEAFSEVLQSRKDGLAGNWFTAPGESSKDAFMRRLKKSDPAHHIFQAYAQEHTDRFAAAKALSMDEAMDQMPEIERKYKLECQEYSNVLYGVNDELAAAAKLEQEQIGKLADIGELQGKLDAGSLVAIEGFAVVKQASAVTKAVEEFDSTRDKAVDAVMATKLPALEKRK</sequence>
<evidence type="ECO:0000256" key="2">
    <source>
        <dbReference type="ARBA" id="ARBA00022705"/>
    </source>
</evidence>
<dbReference type="SMART" id="SM00382">
    <property type="entry name" value="AAA"/>
    <property type="match status" value="1"/>
</dbReference>
<dbReference type="SUPFAM" id="SSF48019">
    <property type="entry name" value="post-AAA+ oligomerization domain-like"/>
    <property type="match status" value="1"/>
</dbReference>
<reference evidence="5" key="1">
    <citation type="submission" date="2021-02" db="EMBL/GenBank/DDBJ databases">
        <authorList>
            <person name="Dougan E. K."/>
            <person name="Rhodes N."/>
            <person name="Thang M."/>
            <person name="Chan C."/>
        </authorList>
    </citation>
    <scope>NUCLEOTIDE SEQUENCE</scope>
</reference>
<dbReference type="Gene3D" id="1.10.8.60">
    <property type="match status" value="1"/>
</dbReference>
<dbReference type="CDD" id="cd00009">
    <property type="entry name" value="AAA"/>
    <property type="match status" value="1"/>
</dbReference>
<dbReference type="GO" id="GO:0006260">
    <property type="term" value="P:DNA replication"/>
    <property type="evidence" value="ECO:0007669"/>
    <property type="project" value="UniProtKB-KW"/>
</dbReference>
<dbReference type="SUPFAM" id="SSF52540">
    <property type="entry name" value="P-loop containing nucleoside triphosphate hydrolases"/>
    <property type="match status" value="1"/>
</dbReference>
<dbReference type="PANTHER" id="PTHR23389:SF6">
    <property type="entry name" value="REPLICATION FACTOR C SUBUNIT 1"/>
    <property type="match status" value="1"/>
</dbReference>
<dbReference type="InterPro" id="IPR008921">
    <property type="entry name" value="DNA_pol3_clamp-load_cplx_C"/>
</dbReference>
<comment type="caution">
    <text evidence="5">The sequence shown here is derived from an EMBL/GenBank/DDBJ whole genome shotgun (WGS) entry which is preliminary data.</text>
</comment>
<dbReference type="GO" id="GO:0016887">
    <property type="term" value="F:ATP hydrolysis activity"/>
    <property type="evidence" value="ECO:0007669"/>
    <property type="project" value="InterPro"/>
</dbReference>
<protein>
    <recommendedName>
        <fullName evidence="4">AAA+ ATPase domain-containing protein</fullName>
    </recommendedName>
</protein>
<feature type="compositionally biased region" description="Acidic residues" evidence="3">
    <location>
        <begin position="452"/>
        <end position="469"/>
    </location>
</feature>
<dbReference type="EMBL" id="CAJNNV010026975">
    <property type="protein sequence ID" value="CAE8619341.1"/>
    <property type="molecule type" value="Genomic_DNA"/>
</dbReference>
<proteinExistence type="inferred from homology"/>
<dbReference type="InterPro" id="IPR027417">
    <property type="entry name" value="P-loop_NTPase"/>
</dbReference>
<dbReference type="Gene3D" id="1.20.272.10">
    <property type="match status" value="1"/>
</dbReference>
<dbReference type="GO" id="GO:0003689">
    <property type="term" value="F:DNA clamp loader activity"/>
    <property type="evidence" value="ECO:0007669"/>
    <property type="project" value="InterPro"/>
</dbReference>
<dbReference type="GO" id="GO:0005634">
    <property type="term" value="C:nucleus"/>
    <property type="evidence" value="ECO:0007669"/>
    <property type="project" value="TreeGrafter"/>
</dbReference>
<dbReference type="InterPro" id="IPR003959">
    <property type="entry name" value="ATPase_AAA_core"/>
</dbReference>
<feature type="domain" description="AAA+ ATPase" evidence="4">
    <location>
        <begin position="6"/>
        <end position="130"/>
    </location>
</feature>
<dbReference type="Pfam" id="PF00004">
    <property type="entry name" value="AAA"/>
    <property type="match status" value="1"/>
</dbReference>
<comment type="similarity">
    <text evidence="1">Belongs to the activator 1 large subunit family.</text>
</comment>
<dbReference type="GO" id="GO:0005663">
    <property type="term" value="C:DNA replication factor C complex"/>
    <property type="evidence" value="ECO:0007669"/>
    <property type="project" value="InterPro"/>
</dbReference>
<dbReference type="Pfam" id="PF08519">
    <property type="entry name" value="RFC1"/>
    <property type="match status" value="1"/>
</dbReference>
<dbReference type="InterPro" id="IPR003593">
    <property type="entry name" value="AAA+_ATPase"/>
</dbReference>
<organism evidence="5 6">
    <name type="scientific">Polarella glacialis</name>
    <name type="common">Dinoflagellate</name>
    <dbReference type="NCBI Taxonomy" id="89957"/>
    <lineage>
        <taxon>Eukaryota</taxon>
        <taxon>Sar</taxon>
        <taxon>Alveolata</taxon>
        <taxon>Dinophyceae</taxon>
        <taxon>Suessiales</taxon>
        <taxon>Suessiaceae</taxon>
        <taxon>Polarella</taxon>
    </lineage>
</organism>
<keyword evidence="2" id="KW-0235">DNA replication</keyword>
<evidence type="ECO:0000256" key="3">
    <source>
        <dbReference type="SAM" id="MobiDB-lite"/>
    </source>
</evidence>
<dbReference type="PANTHER" id="PTHR23389">
    <property type="entry name" value="CHROMOSOME TRANSMISSION FIDELITY FACTOR 18"/>
    <property type="match status" value="1"/>
</dbReference>
<evidence type="ECO:0000256" key="1">
    <source>
        <dbReference type="ARBA" id="ARBA00006116"/>
    </source>
</evidence>
<accession>A0A813G4V6</accession>
<dbReference type="InterPro" id="IPR013725">
    <property type="entry name" value="DNA_replication_fac_RFC1_C"/>
</dbReference>
<dbReference type="GO" id="GO:0005524">
    <property type="term" value="F:ATP binding"/>
    <property type="evidence" value="ECO:0007669"/>
    <property type="project" value="InterPro"/>
</dbReference>
<dbReference type="GO" id="GO:0003677">
    <property type="term" value="F:DNA binding"/>
    <property type="evidence" value="ECO:0007669"/>
    <property type="project" value="InterPro"/>
</dbReference>
<evidence type="ECO:0000313" key="6">
    <source>
        <dbReference type="Proteomes" id="UP000654075"/>
    </source>
</evidence>
<name>A0A813G4V6_POLGL</name>
<keyword evidence="6" id="KW-1185">Reference proteome</keyword>